<organism evidence="1 2">
    <name type="scientific">Pterulicium gracile</name>
    <dbReference type="NCBI Taxonomy" id="1884261"/>
    <lineage>
        <taxon>Eukaryota</taxon>
        <taxon>Fungi</taxon>
        <taxon>Dikarya</taxon>
        <taxon>Basidiomycota</taxon>
        <taxon>Agaricomycotina</taxon>
        <taxon>Agaricomycetes</taxon>
        <taxon>Agaricomycetidae</taxon>
        <taxon>Agaricales</taxon>
        <taxon>Pleurotineae</taxon>
        <taxon>Pterulaceae</taxon>
        <taxon>Pterulicium</taxon>
    </lineage>
</organism>
<dbReference type="OrthoDB" id="3007819at2759"/>
<reference evidence="1 2" key="1">
    <citation type="journal article" date="2019" name="Nat. Ecol. Evol.">
        <title>Megaphylogeny resolves global patterns of mushroom evolution.</title>
        <authorList>
            <person name="Varga T."/>
            <person name="Krizsan K."/>
            <person name="Foldi C."/>
            <person name="Dima B."/>
            <person name="Sanchez-Garcia M."/>
            <person name="Sanchez-Ramirez S."/>
            <person name="Szollosi G.J."/>
            <person name="Szarkandi J.G."/>
            <person name="Papp V."/>
            <person name="Albert L."/>
            <person name="Andreopoulos W."/>
            <person name="Angelini C."/>
            <person name="Antonin V."/>
            <person name="Barry K.W."/>
            <person name="Bougher N.L."/>
            <person name="Buchanan P."/>
            <person name="Buyck B."/>
            <person name="Bense V."/>
            <person name="Catcheside P."/>
            <person name="Chovatia M."/>
            <person name="Cooper J."/>
            <person name="Damon W."/>
            <person name="Desjardin D."/>
            <person name="Finy P."/>
            <person name="Geml J."/>
            <person name="Haridas S."/>
            <person name="Hughes K."/>
            <person name="Justo A."/>
            <person name="Karasinski D."/>
            <person name="Kautmanova I."/>
            <person name="Kiss B."/>
            <person name="Kocsube S."/>
            <person name="Kotiranta H."/>
            <person name="LaButti K.M."/>
            <person name="Lechner B.E."/>
            <person name="Liimatainen K."/>
            <person name="Lipzen A."/>
            <person name="Lukacs Z."/>
            <person name="Mihaltcheva S."/>
            <person name="Morgado L.N."/>
            <person name="Niskanen T."/>
            <person name="Noordeloos M.E."/>
            <person name="Ohm R.A."/>
            <person name="Ortiz-Santana B."/>
            <person name="Ovrebo C."/>
            <person name="Racz N."/>
            <person name="Riley R."/>
            <person name="Savchenko A."/>
            <person name="Shiryaev A."/>
            <person name="Soop K."/>
            <person name="Spirin V."/>
            <person name="Szebenyi C."/>
            <person name="Tomsovsky M."/>
            <person name="Tulloss R.E."/>
            <person name="Uehling J."/>
            <person name="Grigoriev I.V."/>
            <person name="Vagvolgyi C."/>
            <person name="Papp T."/>
            <person name="Martin F.M."/>
            <person name="Miettinen O."/>
            <person name="Hibbett D.S."/>
            <person name="Nagy L.G."/>
        </authorList>
    </citation>
    <scope>NUCLEOTIDE SEQUENCE [LARGE SCALE GENOMIC DNA]</scope>
    <source>
        <strain evidence="1 2">CBS 309.79</strain>
    </source>
</reference>
<gene>
    <name evidence="1" type="ORF">BDV98DRAFT_421290</name>
</gene>
<evidence type="ECO:0000313" key="2">
    <source>
        <dbReference type="Proteomes" id="UP000305067"/>
    </source>
</evidence>
<keyword evidence="2" id="KW-1185">Reference proteome</keyword>
<evidence type="ECO:0008006" key="3">
    <source>
        <dbReference type="Google" id="ProtNLM"/>
    </source>
</evidence>
<accession>A0A5C3Q4Y9</accession>
<dbReference type="Proteomes" id="UP000305067">
    <property type="component" value="Unassembled WGS sequence"/>
</dbReference>
<dbReference type="EMBL" id="ML178896">
    <property type="protein sequence ID" value="TFK95268.1"/>
    <property type="molecule type" value="Genomic_DNA"/>
</dbReference>
<name>A0A5C3Q4Y9_9AGAR</name>
<protein>
    <recommendedName>
        <fullName evidence="3">F-box domain-containing protein</fullName>
    </recommendedName>
</protein>
<dbReference type="AlphaFoldDB" id="A0A5C3Q4Y9"/>
<evidence type="ECO:0000313" key="1">
    <source>
        <dbReference type="EMBL" id="TFK95268.1"/>
    </source>
</evidence>
<sequence length="548" mass="60717">MYVCQDPPHVVLDLRSSFTIPKVDSQKPVGLPSSLFINDASPEPLPPVSSSFENLLRSMASPTLETLPREVLQHIALLTTSTPSEPPTSAIRMIQTNKFVRHKLHSPPSDFHLYASIFHSKFDTAAISRRQDALPRNSILAAELLQRYAVLERIRAREIHPLYLHSDLSTILNLIVESDGLDEWHLRKAGLVDFILDVSEKLVTFKEKTRALSLLVLSLSLSRRYIDFQNAQWIQDLLVRIQPFAVSALASRSPCFSNSSPTDILPGWASTITSRHIKHSSSAAILLTLALVEATPLQFPHHVIHQYAVNPLLRPSLADLEAFAKVKAPMVAEDLVEVDPSAPRCLYGDSCSGRSIVARSRSHDREFFRPGGNSKPGVACASDLVRGLWEGSWLYYPCLSEDVELETSSPSLICRKPLQLLLEETSSASSPVSSLGQMEDLRADDGSEVTTVQSPVQFKGQTLTEHGEASGYWRCAGEVRPNDGLLTFKMHRMYVEDSTWTFEAFIHYDTVLVGRCWSGPSLQASSCRGIFCLSRVSAVSGGMVQEDL</sequence>
<proteinExistence type="predicted"/>